<gene>
    <name evidence="1" type="ORF">EWM64_g4669</name>
</gene>
<name>A0A4Y9ZYR5_9AGAM</name>
<comment type="caution">
    <text evidence="1">The sequence shown here is derived from an EMBL/GenBank/DDBJ whole genome shotgun (WGS) entry which is preliminary data.</text>
</comment>
<keyword evidence="2" id="KW-1185">Reference proteome</keyword>
<sequence length="53" mass="5717">MPAGRVRGTLQGQPINPAHIMLPTPMVLHSKITLAGALPGCYILGDRLFYKSN</sequence>
<accession>A0A4Y9ZYR5</accession>
<evidence type="ECO:0000313" key="2">
    <source>
        <dbReference type="Proteomes" id="UP000298061"/>
    </source>
</evidence>
<reference evidence="1 2" key="1">
    <citation type="submission" date="2019-02" db="EMBL/GenBank/DDBJ databases">
        <title>Genome sequencing of the rare red list fungi Hericium alpestre (H. flagellum).</title>
        <authorList>
            <person name="Buettner E."/>
            <person name="Kellner H."/>
        </authorList>
    </citation>
    <scope>NUCLEOTIDE SEQUENCE [LARGE SCALE GENOMIC DNA]</scope>
    <source>
        <strain evidence="1 2">DSM 108284</strain>
    </source>
</reference>
<evidence type="ECO:0000313" key="1">
    <source>
        <dbReference type="EMBL" id="TFY79344.1"/>
    </source>
</evidence>
<organism evidence="1 2">
    <name type="scientific">Hericium alpestre</name>
    <dbReference type="NCBI Taxonomy" id="135208"/>
    <lineage>
        <taxon>Eukaryota</taxon>
        <taxon>Fungi</taxon>
        <taxon>Dikarya</taxon>
        <taxon>Basidiomycota</taxon>
        <taxon>Agaricomycotina</taxon>
        <taxon>Agaricomycetes</taxon>
        <taxon>Russulales</taxon>
        <taxon>Hericiaceae</taxon>
        <taxon>Hericium</taxon>
    </lineage>
</organism>
<proteinExistence type="predicted"/>
<dbReference type="EMBL" id="SFCI01000517">
    <property type="protein sequence ID" value="TFY79344.1"/>
    <property type="molecule type" value="Genomic_DNA"/>
</dbReference>
<dbReference type="AlphaFoldDB" id="A0A4Y9ZYR5"/>
<protein>
    <submittedName>
        <fullName evidence="1">Uncharacterized protein</fullName>
    </submittedName>
</protein>
<dbReference type="Proteomes" id="UP000298061">
    <property type="component" value="Unassembled WGS sequence"/>
</dbReference>